<dbReference type="PROSITE" id="PS50043">
    <property type="entry name" value="HTH_LUXR_2"/>
    <property type="match status" value="1"/>
</dbReference>
<organism evidence="5 6">
    <name type="scientific">Pseudomonas brassicacearum</name>
    <dbReference type="NCBI Taxonomy" id="930166"/>
    <lineage>
        <taxon>Bacteria</taxon>
        <taxon>Pseudomonadati</taxon>
        <taxon>Pseudomonadota</taxon>
        <taxon>Gammaproteobacteria</taxon>
        <taxon>Pseudomonadales</taxon>
        <taxon>Pseudomonadaceae</taxon>
        <taxon>Pseudomonas</taxon>
    </lineage>
</organism>
<dbReference type="Pfam" id="PF03472">
    <property type="entry name" value="Autoind_bind"/>
    <property type="match status" value="1"/>
</dbReference>
<dbReference type="PANTHER" id="PTHR44688">
    <property type="entry name" value="DNA-BINDING TRANSCRIPTIONAL ACTIVATOR DEVR_DOSR"/>
    <property type="match status" value="1"/>
</dbReference>
<dbReference type="SMART" id="SM00421">
    <property type="entry name" value="HTH_LUXR"/>
    <property type="match status" value="1"/>
</dbReference>
<evidence type="ECO:0000256" key="3">
    <source>
        <dbReference type="ARBA" id="ARBA00023163"/>
    </source>
</evidence>
<keyword evidence="2 5" id="KW-0238">DNA-binding</keyword>
<dbReference type="Gene3D" id="1.10.10.10">
    <property type="entry name" value="Winged helix-like DNA-binding domain superfamily/Winged helix DNA-binding domain"/>
    <property type="match status" value="1"/>
</dbReference>
<accession>A0A423GZ98</accession>
<dbReference type="Proteomes" id="UP000286071">
    <property type="component" value="Unassembled WGS sequence"/>
</dbReference>
<dbReference type="InterPro" id="IPR036693">
    <property type="entry name" value="TF_LuxR_autoind-bd_dom_sf"/>
</dbReference>
<dbReference type="SUPFAM" id="SSF46894">
    <property type="entry name" value="C-terminal effector domain of the bipartite response regulators"/>
    <property type="match status" value="1"/>
</dbReference>
<reference evidence="5 6" key="1">
    <citation type="submission" date="2016-10" db="EMBL/GenBank/DDBJ databases">
        <title>Comparative genome analysis of multiple Pseudomonas spp. focuses on biocontrol and plant growth promoting traits.</title>
        <authorList>
            <person name="Tao X.-Y."/>
            <person name="Taylor C.G."/>
        </authorList>
    </citation>
    <scope>NUCLEOTIDE SEQUENCE [LARGE SCALE GENOMIC DNA]</scope>
    <source>
        <strain evidence="5 6">48H11</strain>
    </source>
</reference>
<evidence type="ECO:0000313" key="5">
    <source>
        <dbReference type="EMBL" id="RON03718.1"/>
    </source>
</evidence>
<evidence type="ECO:0000313" key="6">
    <source>
        <dbReference type="Proteomes" id="UP000286071"/>
    </source>
</evidence>
<comment type="caution">
    <text evidence="5">The sequence shown here is derived from an EMBL/GenBank/DDBJ whole genome shotgun (WGS) entry which is preliminary data.</text>
</comment>
<dbReference type="PRINTS" id="PR00038">
    <property type="entry name" value="HTHLUXR"/>
</dbReference>
<dbReference type="SUPFAM" id="SSF75516">
    <property type="entry name" value="Pheromone-binding domain of LuxR-like quorum-sensing transcription factors"/>
    <property type="match status" value="1"/>
</dbReference>
<keyword evidence="1" id="KW-0805">Transcription regulation</keyword>
<dbReference type="GO" id="GO:0006355">
    <property type="term" value="P:regulation of DNA-templated transcription"/>
    <property type="evidence" value="ECO:0007669"/>
    <property type="project" value="InterPro"/>
</dbReference>
<proteinExistence type="predicted"/>
<dbReference type="RefSeq" id="WP_123427569.1">
    <property type="nucleotide sequence ID" value="NZ_MOBJ01000021.1"/>
</dbReference>
<protein>
    <submittedName>
        <fullName evidence="5">DNA-binding protein</fullName>
    </submittedName>
</protein>
<dbReference type="InterPro" id="IPR000792">
    <property type="entry name" value="Tscrpt_reg_LuxR_C"/>
</dbReference>
<evidence type="ECO:0000256" key="1">
    <source>
        <dbReference type="ARBA" id="ARBA00023015"/>
    </source>
</evidence>
<dbReference type="PANTHER" id="PTHR44688:SF16">
    <property type="entry name" value="DNA-BINDING TRANSCRIPTIONAL ACTIVATOR DEVR_DOSR"/>
    <property type="match status" value="1"/>
</dbReference>
<dbReference type="GO" id="GO:0003677">
    <property type="term" value="F:DNA binding"/>
    <property type="evidence" value="ECO:0007669"/>
    <property type="project" value="UniProtKB-KW"/>
</dbReference>
<gene>
    <name evidence="5" type="ORF">BK659_22765</name>
</gene>
<dbReference type="OrthoDB" id="9774661at2"/>
<sequence length="239" mass="26810">MSHWQAELLENAVSATDVELLFDTIKTVARQLEFDYVAYGSRRLFPLTKPCLFLINNYSPAWQTAYATNRYLEIDPYVARALRSVKPVLWDAELKALAPEFWREAQCHGLSEGWGQTLLNSEAQGLVTFARGSDPITALELKTKQAELSWLAQITHLGMTRLQQLGVGSVLPVPIELSQREKEILQWTADGKTSDDVSVILGITKRTVNFHINHCLKKLGCQNKIAAAVKASLMGLLWK</sequence>
<name>A0A423GZ98_9PSED</name>
<feature type="domain" description="HTH luxR-type" evidence="4">
    <location>
        <begin position="170"/>
        <end position="235"/>
    </location>
</feature>
<dbReference type="Gene3D" id="3.30.450.80">
    <property type="entry name" value="Transcription factor LuxR-like, autoinducer-binding domain"/>
    <property type="match status" value="1"/>
</dbReference>
<dbReference type="InterPro" id="IPR016032">
    <property type="entry name" value="Sig_transdc_resp-reg_C-effctor"/>
</dbReference>
<evidence type="ECO:0000256" key="2">
    <source>
        <dbReference type="ARBA" id="ARBA00023125"/>
    </source>
</evidence>
<keyword evidence="3" id="KW-0804">Transcription</keyword>
<dbReference type="Pfam" id="PF00196">
    <property type="entry name" value="GerE"/>
    <property type="match status" value="1"/>
</dbReference>
<dbReference type="EMBL" id="MOBJ01000021">
    <property type="protein sequence ID" value="RON03718.1"/>
    <property type="molecule type" value="Genomic_DNA"/>
</dbReference>
<dbReference type="CDD" id="cd06170">
    <property type="entry name" value="LuxR_C_like"/>
    <property type="match status" value="1"/>
</dbReference>
<dbReference type="AlphaFoldDB" id="A0A423GZ98"/>
<evidence type="ECO:0000259" key="4">
    <source>
        <dbReference type="PROSITE" id="PS50043"/>
    </source>
</evidence>
<dbReference type="InterPro" id="IPR036388">
    <property type="entry name" value="WH-like_DNA-bd_sf"/>
</dbReference>
<dbReference type="InterPro" id="IPR005143">
    <property type="entry name" value="TF_LuxR_autoind-bd_dom"/>
</dbReference>